<evidence type="ECO:0000313" key="9">
    <source>
        <dbReference type="Proteomes" id="UP000006565"/>
    </source>
</evidence>
<organism evidence="8 9">
    <name type="scientific">Methanolacinia petrolearia (strain DSM 11571 / OCM 486 / SEBR 4847)</name>
    <name type="common">Methanoplanus petrolearius</name>
    <dbReference type="NCBI Taxonomy" id="679926"/>
    <lineage>
        <taxon>Archaea</taxon>
        <taxon>Methanobacteriati</taxon>
        <taxon>Methanobacteriota</taxon>
        <taxon>Stenosarchaea group</taxon>
        <taxon>Methanomicrobia</taxon>
        <taxon>Methanomicrobiales</taxon>
        <taxon>Methanomicrobiaceae</taxon>
        <taxon>Methanolacinia</taxon>
    </lineage>
</organism>
<dbReference type="AlphaFoldDB" id="E1RGD1"/>
<dbReference type="GO" id="GO:0005737">
    <property type="term" value="C:cytoplasm"/>
    <property type="evidence" value="ECO:0007669"/>
    <property type="project" value="TreeGrafter"/>
</dbReference>
<dbReference type="OrthoDB" id="8755at2157"/>
<gene>
    <name evidence="8" type="ordered locus">Mpet_2702</name>
</gene>
<evidence type="ECO:0000259" key="6">
    <source>
        <dbReference type="PROSITE" id="PS51171"/>
    </source>
</evidence>
<dbReference type="PROSITE" id="PS51671">
    <property type="entry name" value="ACT"/>
    <property type="match status" value="1"/>
</dbReference>
<name>E1RGD1_METP4</name>
<dbReference type="InterPro" id="IPR045865">
    <property type="entry name" value="ACT-like_dom_sf"/>
</dbReference>
<dbReference type="GO" id="GO:0009094">
    <property type="term" value="P:L-phenylalanine biosynthetic process"/>
    <property type="evidence" value="ECO:0007669"/>
    <property type="project" value="UniProtKB-KW"/>
</dbReference>
<dbReference type="EMBL" id="CP002117">
    <property type="protein sequence ID" value="ADN37445.1"/>
    <property type="molecule type" value="Genomic_DNA"/>
</dbReference>
<dbReference type="Proteomes" id="UP000006565">
    <property type="component" value="Chromosome"/>
</dbReference>
<dbReference type="InterPro" id="IPR018528">
    <property type="entry name" value="Preph_deHydtase_CS"/>
</dbReference>
<dbReference type="SUPFAM" id="SSF53850">
    <property type="entry name" value="Periplasmic binding protein-like II"/>
    <property type="match status" value="1"/>
</dbReference>
<dbReference type="PROSITE" id="PS51171">
    <property type="entry name" value="PREPHENATE_DEHYDR_3"/>
    <property type="match status" value="1"/>
</dbReference>
<evidence type="ECO:0000259" key="7">
    <source>
        <dbReference type="PROSITE" id="PS51671"/>
    </source>
</evidence>
<feature type="domain" description="ACT" evidence="7">
    <location>
        <begin position="191"/>
        <end position="265"/>
    </location>
</feature>
<evidence type="ECO:0000256" key="5">
    <source>
        <dbReference type="ARBA" id="ARBA00029440"/>
    </source>
</evidence>
<dbReference type="GO" id="GO:0004664">
    <property type="term" value="F:prephenate dehydratase activity"/>
    <property type="evidence" value="ECO:0007669"/>
    <property type="project" value="InterPro"/>
</dbReference>
<keyword evidence="1" id="KW-0028">Amino-acid biosynthesis</keyword>
<sequence length="269" mass="28795">MKCAVLGPEGTFSHEMALKVCGRDIMLCPTIGVVFAEVASGGCTGIVPLENSEAGGVGETLDGFMKTDCHITAEYYLPVRHHYAAAVPVGEKPSCIYVHPQSHGQCSRFVDDLGVPVIHTASNAASAKAAAEKPGTAAITSAPAAGIHGLKIIRENVQNSDNNVTRFVRVEKGPYPGGYPYDSPDCRKCSILIDPLEDRPGLLYEIIGVFAAMGINLSRIESRPSKRGMGSYVFFIDFAMTSYSGDAVRRLKEITFVRELGCYSGTEVV</sequence>
<evidence type="ECO:0000256" key="4">
    <source>
        <dbReference type="ARBA" id="ARBA00023239"/>
    </source>
</evidence>
<dbReference type="PROSITE" id="PS00858">
    <property type="entry name" value="PREPHENATE_DEHYDR_2"/>
    <property type="match status" value="1"/>
</dbReference>
<dbReference type="Gene3D" id="3.40.190.10">
    <property type="entry name" value="Periplasmic binding protein-like II"/>
    <property type="match status" value="2"/>
</dbReference>
<accession>E1RGD1</accession>
<feature type="domain" description="Prephenate dehydratase" evidence="6">
    <location>
        <begin position="2"/>
        <end position="172"/>
    </location>
</feature>
<dbReference type="SUPFAM" id="SSF55021">
    <property type="entry name" value="ACT-like"/>
    <property type="match status" value="1"/>
</dbReference>
<dbReference type="eggNOG" id="arCOG00255">
    <property type="taxonomic scope" value="Archaea"/>
</dbReference>
<dbReference type="STRING" id="679926.Mpet_2702"/>
<dbReference type="Gene3D" id="3.30.70.260">
    <property type="match status" value="1"/>
</dbReference>
<dbReference type="PANTHER" id="PTHR21022">
    <property type="entry name" value="PREPHENATE DEHYDRATASE P PROTEIN"/>
    <property type="match status" value="1"/>
</dbReference>
<keyword evidence="2" id="KW-0057">Aromatic amino acid biosynthesis</keyword>
<evidence type="ECO:0000256" key="2">
    <source>
        <dbReference type="ARBA" id="ARBA00023141"/>
    </source>
</evidence>
<reference evidence="8 9" key="1">
    <citation type="journal article" date="2010" name="Stand. Genomic Sci.">
        <title>Complete genome sequence of Methanoplanus petrolearius type strain (SEBR 4847).</title>
        <authorList>
            <person name="Brambilla E."/>
            <person name="Djao O.D."/>
            <person name="Daligault H."/>
            <person name="Lapidus A."/>
            <person name="Lucas S."/>
            <person name="Hammon N."/>
            <person name="Nolan M."/>
            <person name="Tice H."/>
            <person name="Cheng J.F."/>
            <person name="Han C."/>
            <person name="Tapia R."/>
            <person name="Goodwin L."/>
            <person name="Pitluck S."/>
            <person name="Liolios K."/>
            <person name="Ivanova N."/>
            <person name="Mavromatis K."/>
            <person name="Mikhailova N."/>
            <person name="Pati A."/>
            <person name="Chen A."/>
            <person name="Palaniappan K."/>
            <person name="Land M."/>
            <person name="Hauser L."/>
            <person name="Chang Y.J."/>
            <person name="Jeffries C.D."/>
            <person name="Rohde M."/>
            <person name="Spring S."/>
            <person name="Sikorski J."/>
            <person name="Goker M."/>
            <person name="Woyke T."/>
            <person name="Bristow J."/>
            <person name="Eisen J.A."/>
            <person name="Markowitz V."/>
            <person name="Hugenholtz P."/>
            <person name="Kyrpides N.C."/>
            <person name="Klenk H.P."/>
        </authorList>
    </citation>
    <scope>NUCLEOTIDE SEQUENCE [LARGE SCALE GENOMIC DNA]</scope>
    <source>
        <strain evidence="9">DSM 11571 / OCM 486 / SEBR 4847</strain>
    </source>
</reference>
<comment type="pathway">
    <text evidence="5">Amino-acid biosynthesis.</text>
</comment>
<evidence type="ECO:0000256" key="3">
    <source>
        <dbReference type="ARBA" id="ARBA00023222"/>
    </source>
</evidence>
<dbReference type="CDD" id="cd04905">
    <property type="entry name" value="ACT_CM-PDT"/>
    <property type="match status" value="1"/>
</dbReference>
<keyword evidence="4" id="KW-0456">Lyase</keyword>
<dbReference type="HOGENOM" id="CLU_035008_0_2_2"/>
<keyword evidence="3" id="KW-0584">Phenylalanine biosynthesis</keyword>
<evidence type="ECO:0000313" key="8">
    <source>
        <dbReference type="EMBL" id="ADN37445.1"/>
    </source>
</evidence>
<dbReference type="PANTHER" id="PTHR21022:SF19">
    <property type="entry name" value="PREPHENATE DEHYDRATASE-RELATED"/>
    <property type="match status" value="1"/>
</dbReference>
<dbReference type="KEGG" id="mpi:Mpet_2702"/>
<dbReference type="Pfam" id="PF01842">
    <property type="entry name" value="ACT"/>
    <property type="match status" value="1"/>
</dbReference>
<evidence type="ECO:0000256" key="1">
    <source>
        <dbReference type="ARBA" id="ARBA00022605"/>
    </source>
</evidence>
<dbReference type="InterPro" id="IPR002912">
    <property type="entry name" value="ACT_dom"/>
</dbReference>
<dbReference type="InterPro" id="IPR001086">
    <property type="entry name" value="Preph_deHydtase"/>
</dbReference>
<dbReference type="RefSeq" id="WP_013330618.1">
    <property type="nucleotide sequence ID" value="NC_014507.1"/>
</dbReference>
<dbReference type="Pfam" id="PF00800">
    <property type="entry name" value="PDT"/>
    <property type="match status" value="1"/>
</dbReference>
<proteinExistence type="predicted"/>
<protein>
    <submittedName>
        <fullName evidence="8">Prephenate dehydratase</fullName>
    </submittedName>
</protein>
<keyword evidence="9" id="KW-1185">Reference proteome</keyword>
<dbReference type="GeneID" id="9745197"/>